<dbReference type="Gene3D" id="3.40.970.10">
    <property type="entry name" value="Ribonuclease H1, N-terminal domain"/>
    <property type="match status" value="1"/>
</dbReference>
<dbReference type="SUPFAM" id="SSF55658">
    <property type="entry name" value="L9 N-domain-like"/>
    <property type="match status" value="1"/>
</dbReference>
<keyword evidence="4" id="KW-1185">Reference proteome</keyword>
<organism evidence="3 4">
    <name type="scientific">Mycena sanguinolenta</name>
    <dbReference type="NCBI Taxonomy" id="230812"/>
    <lineage>
        <taxon>Eukaryota</taxon>
        <taxon>Fungi</taxon>
        <taxon>Dikarya</taxon>
        <taxon>Basidiomycota</taxon>
        <taxon>Agaricomycotina</taxon>
        <taxon>Agaricomycetes</taxon>
        <taxon>Agaricomycetidae</taxon>
        <taxon>Agaricales</taxon>
        <taxon>Marasmiineae</taxon>
        <taxon>Mycenaceae</taxon>
        <taxon>Mycena</taxon>
    </lineage>
</organism>
<dbReference type="OrthoDB" id="2971572at2759"/>
<dbReference type="InterPro" id="IPR009027">
    <property type="entry name" value="Ribosomal_bL9/RNase_H1_N"/>
</dbReference>
<sequence length="220" mass="24039">MKIPLESTFESVDIQDYDSFYPRKGFANLKGSPHHKFYVVTVGCVPGIYTHWEDVSPLVFGFPYAAYKKHTGWCAAVSAWDASRRPPMPAPSAPLKLAPPLSASTQRADLPPPLTPRMKIEPHVKIKAEASATPTSSTRSSMASRSVPSTPTRGNKLLYVCSNGNNTTIFANKQYASSSFRRALADGSFLKLEVTPSVSDALEHAEESALEVYNISSDEE</sequence>
<dbReference type="AlphaFoldDB" id="A0A8H7DCC0"/>
<accession>A0A8H7DCC0</accession>
<dbReference type="Pfam" id="PF01693">
    <property type="entry name" value="Cauli_VI"/>
    <property type="match status" value="1"/>
</dbReference>
<evidence type="ECO:0000313" key="4">
    <source>
        <dbReference type="Proteomes" id="UP000623467"/>
    </source>
</evidence>
<proteinExistence type="predicted"/>
<gene>
    <name evidence="3" type="ORF">MSAN_00829900</name>
</gene>
<evidence type="ECO:0000259" key="2">
    <source>
        <dbReference type="Pfam" id="PF01693"/>
    </source>
</evidence>
<feature type="region of interest" description="Disordered" evidence="1">
    <location>
        <begin position="88"/>
        <end position="151"/>
    </location>
</feature>
<name>A0A8H7DCC0_9AGAR</name>
<feature type="domain" description="Ribonuclease H1 N-terminal" evidence="2">
    <location>
        <begin position="36"/>
        <end position="69"/>
    </location>
</feature>
<reference evidence="3" key="1">
    <citation type="submission" date="2020-05" db="EMBL/GenBank/DDBJ databases">
        <title>Mycena genomes resolve the evolution of fungal bioluminescence.</title>
        <authorList>
            <person name="Tsai I.J."/>
        </authorList>
    </citation>
    <scope>NUCLEOTIDE SEQUENCE</scope>
    <source>
        <strain evidence="3">160909Yilan</strain>
    </source>
</reference>
<protein>
    <recommendedName>
        <fullName evidence="2">Ribonuclease H1 N-terminal domain-containing protein</fullName>
    </recommendedName>
</protein>
<comment type="caution">
    <text evidence="3">The sequence shown here is derived from an EMBL/GenBank/DDBJ whole genome shotgun (WGS) entry which is preliminary data.</text>
</comment>
<feature type="compositionally biased region" description="Basic and acidic residues" evidence="1">
    <location>
        <begin position="118"/>
        <end position="128"/>
    </location>
</feature>
<dbReference type="InterPro" id="IPR037056">
    <property type="entry name" value="RNase_H1_N_sf"/>
</dbReference>
<feature type="compositionally biased region" description="Low complexity" evidence="1">
    <location>
        <begin position="93"/>
        <end position="104"/>
    </location>
</feature>
<dbReference type="InterPro" id="IPR011320">
    <property type="entry name" value="RNase_H1_N"/>
</dbReference>
<dbReference type="EMBL" id="JACAZH010000005">
    <property type="protein sequence ID" value="KAF7367662.1"/>
    <property type="molecule type" value="Genomic_DNA"/>
</dbReference>
<evidence type="ECO:0000313" key="3">
    <source>
        <dbReference type="EMBL" id="KAF7367662.1"/>
    </source>
</evidence>
<dbReference type="Proteomes" id="UP000623467">
    <property type="component" value="Unassembled WGS sequence"/>
</dbReference>
<evidence type="ECO:0000256" key="1">
    <source>
        <dbReference type="SAM" id="MobiDB-lite"/>
    </source>
</evidence>
<feature type="compositionally biased region" description="Low complexity" evidence="1">
    <location>
        <begin position="130"/>
        <end position="151"/>
    </location>
</feature>